<dbReference type="InterPro" id="IPR003593">
    <property type="entry name" value="AAA+_ATPase"/>
</dbReference>
<dbReference type="PANTHER" id="PTHR43820">
    <property type="entry name" value="HIGH-AFFINITY BRANCHED-CHAIN AMINO ACID TRANSPORT ATP-BINDING PROTEIN LIVF"/>
    <property type="match status" value="1"/>
</dbReference>
<dbReference type="OrthoDB" id="9776369at2"/>
<evidence type="ECO:0000313" key="8">
    <source>
        <dbReference type="EMBL" id="PJJ55611.1"/>
    </source>
</evidence>
<dbReference type="RefSeq" id="WP_100345721.1">
    <property type="nucleotide sequence ID" value="NZ_PGFB01000005.1"/>
</dbReference>
<dbReference type="SUPFAM" id="SSF52540">
    <property type="entry name" value="P-loop containing nucleoside triphosphate hydrolases"/>
    <property type="match status" value="1"/>
</dbReference>
<evidence type="ECO:0000256" key="5">
    <source>
        <dbReference type="ARBA" id="ARBA00022970"/>
    </source>
</evidence>
<dbReference type="InterPro" id="IPR027417">
    <property type="entry name" value="P-loop_NTPase"/>
</dbReference>
<organism evidence="8 9">
    <name type="scientific">Compostimonas suwonensis</name>
    <dbReference type="NCBI Taxonomy" id="1048394"/>
    <lineage>
        <taxon>Bacteria</taxon>
        <taxon>Bacillati</taxon>
        <taxon>Actinomycetota</taxon>
        <taxon>Actinomycetes</taxon>
        <taxon>Micrococcales</taxon>
        <taxon>Microbacteriaceae</taxon>
        <taxon>Compostimonas</taxon>
    </lineage>
</organism>
<dbReference type="GO" id="GO:0016887">
    <property type="term" value="F:ATP hydrolysis activity"/>
    <property type="evidence" value="ECO:0007669"/>
    <property type="project" value="InterPro"/>
</dbReference>
<name>A0A2M9BCE8_9MICO</name>
<dbReference type="Pfam" id="PF00005">
    <property type="entry name" value="ABC_tran"/>
    <property type="match status" value="1"/>
</dbReference>
<keyword evidence="3" id="KW-0547">Nucleotide-binding</keyword>
<evidence type="ECO:0000256" key="3">
    <source>
        <dbReference type="ARBA" id="ARBA00022741"/>
    </source>
</evidence>
<evidence type="ECO:0000256" key="1">
    <source>
        <dbReference type="ARBA" id="ARBA00005417"/>
    </source>
</evidence>
<dbReference type="Gene3D" id="3.40.50.300">
    <property type="entry name" value="P-loop containing nucleotide triphosphate hydrolases"/>
    <property type="match status" value="1"/>
</dbReference>
<dbReference type="InterPro" id="IPR052156">
    <property type="entry name" value="BCAA_Transport_ATP-bd_LivF"/>
</dbReference>
<protein>
    <submittedName>
        <fullName evidence="8">Branched-chain amino acid transport system ATP-binding protein</fullName>
    </submittedName>
</protein>
<dbReference type="InterPro" id="IPR017871">
    <property type="entry name" value="ABC_transporter-like_CS"/>
</dbReference>
<evidence type="ECO:0000256" key="2">
    <source>
        <dbReference type="ARBA" id="ARBA00022448"/>
    </source>
</evidence>
<keyword evidence="5" id="KW-0029">Amino-acid transport</keyword>
<proteinExistence type="inferred from homology"/>
<accession>A0A2M9BCE8</accession>
<keyword evidence="9" id="KW-1185">Reference proteome</keyword>
<gene>
    <name evidence="8" type="ORF">CLV54_2958</name>
</gene>
<evidence type="ECO:0000313" key="9">
    <source>
        <dbReference type="Proteomes" id="UP000230161"/>
    </source>
</evidence>
<dbReference type="EMBL" id="PGFB01000005">
    <property type="protein sequence ID" value="PJJ55611.1"/>
    <property type="molecule type" value="Genomic_DNA"/>
</dbReference>
<keyword evidence="2" id="KW-0813">Transport</keyword>
<evidence type="ECO:0000259" key="7">
    <source>
        <dbReference type="PROSITE" id="PS50893"/>
    </source>
</evidence>
<evidence type="ECO:0000256" key="6">
    <source>
        <dbReference type="SAM" id="MobiDB-lite"/>
    </source>
</evidence>
<reference evidence="8 9" key="1">
    <citation type="submission" date="2017-11" db="EMBL/GenBank/DDBJ databases">
        <title>Genomic Encyclopedia of Archaeal and Bacterial Type Strains, Phase II (KMG-II): From Individual Species to Whole Genera.</title>
        <authorList>
            <person name="Goeker M."/>
        </authorList>
    </citation>
    <scope>NUCLEOTIDE SEQUENCE [LARGE SCALE GENOMIC DNA]</scope>
    <source>
        <strain evidence="8 9">DSM 25625</strain>
    </source>
</reference>
<dbReference type="Proteomes" id="UP000230161">
    <property type="component" value="Unassembled WGS sequence"/>
</dbReference>
<dbReference type="CDD" id="cd03224">
    <property type="entry name" value="ABC_TM1139_LivF_branched"/>
    <property type="match status" value="1"/>
</dbReference>
<feature type="compositionally biased region" description="Basic and acidic residues" evidence="6">
    <location>
        <begin position="267"/>
        <end position="279"/>
    </location>
</feature>
<dbReference type="PROSITE" id="PS50893">
    <property type="entry name" value="ABC_TRANSPORTER_2"/>
    <property type="match status" value="1"/>
</dbReference>
<dbReference type="PROSITE" id="PS00211">
    <property type="entry name" value="ABC_TRANSPORTER_1"/>
    <property type="match status" value="1"/>
</dbReference>
<feature type="region of interest" description="Disordered" evidence="6">
    <location>
        <begin position="238"/>
        <end position="279"/>
    </location>
</feature>
<comment type="caution">
    <text evidence="8">The sequence shown here is derived from an EMBL/GenBank/DDBJ whole genome shotgun (WGS) entry which is preliminary data.</text>
</comment>
<sequence length="279" mass="29784">MLEVTDVRCGYPGGPDVLDDISITVAAGEIVSLVGLNGAGKSTLVKAISGMLPLRGGSVVFRDDDVSQLSCDARVRRGLMLVPEGRELFPSMSVAETLRLGTYPIPRPKRSALAGPALERVFDLFPVLAERRKQAAGTLSGGEQQMLAIARALMSSPAMLVLDEPSLGLAPRLIETIFLVLQELNREGLTILLVEQNATIALDVSDRAYMLELGRVIRHGPSAELRDTVDLMDLVAGTTSEEDSPVAASGREMVELPHYSRAGGSNESRKQHDNGGGRA</sequence>
<dbReference type="GO" id="GO:0005524">
    <property type="term" value="F:ATP binding"/>
    <property type="evidence" value="ECO:0007669"/>
    <property type="project" value="UniProtKB-KW"/>
</dbReference>
<dbReference type="PANTHER" id="PTHR43820:SF4">
    <property type="entry name" value="HIGH-AFFINITY BRANCHED-CHAIN AMINO ACID TRANSPORT ATP-BINDING PROTEIN LIVF"/>
    <property type="match status" value="1"/>
</dbReference>
<dbReference type="GO" id="GO:0015807">
    <property type="term" value="P:L-amino acid transport"/>
    <property type="evidence" value="ECO:0007669"/>
    <property type="project" value="TreeGrafter"/>
</dbReference>
<dbReference type="InterPro" id="IPR003439">
    <property type="entry name" value="ABC_transporter-like_ATP-bd"/>
</dbReference>
<evidence type="ECO:0000256" key="4">
    <source>
        <dbReference type="ARBA" id="ARBA00022840"/>
    </source>
</evidence>
<keyword evidence="4 8" id="KW-0067">ATP-binding</keyword>
<dbReference type="GO" id="GO:0015658">
    <property type="term" value="F:branched-chain amino acid transmembrane transporter activity"/>
    <property type="evidence" value="ECO:0007669"/>
    <property type="project" value="TreeGrafter"/>
</dbReference>
<dbReference type="SMART" id="SM00382">
    <property type="entry name" value="AAA"/>
    <property type="match status" value="1"/>
</dbReference>
<feature type="domain" description="ABC transporter" evidence="7">
    <location>
        <begin position="2"/>
        <end position="238"/>
    </location>
</feature>
<dbReference type="AlphaFoldDB" id="A0A2M9BCE8"/>
<comment type="similarity">
    <text evidence="1">Belongs to the ABC transporter superfamily.</text>
</comment>